<feature type="transmembrane region" description="Helical" evidence="1">
    <location>
        <begin position="114"/>
        <end position="135"/>
    </location>
</feature>
<protein>
    <submittedName>
        <fullName evidence="2">Uncharacterized protein</fullName>
    </submittedName>
</protein>
<accession>A0A380MLW7</accession>
<reference evidence="2 3" key="1">
    <citation type="submission" date="2018-06" db="EMBL/GenBank/DDBJ databases">
        <authorList>
            <consortium name="Pathogen Informatics"/>
            <person name="Doyle S."/>
        </authorList>
    </citation>
    <scope>NUCLEOTIDE SEQUENCE [LARGE SCALE GENOMIC DNA]</scope>
    <source>
        <strain evidence="2 3">NCTC7807</strain>
    </source>
</reference>
<keyword evidence="1" id="KW-0472">Membrane</keyword>
<dbReference type="Proteomes" id="UP000254150">
    <property type="component" value="Unassembled WGS sequence"/>
</dbReference>
<evidence type="ECO:0000256" key="1">
    <source>
        <dbReference type="SAM" id="Phobius"/>
    </source>
</evidence>
<evidence type="ECO:0000313" key="3">
    <source>
        <dbReference type="Proteomes" id="UP000254150"/>
    </source>
</evidence>
<gene>
    <name evidence="2" type="ORF">NCTC7807_00312</name>
</gene>
<evidence type="ECO:0000313" key="2">
    <source>
        <dbReference type="EMBL" id="SUO93312.1"/>
    </source>
</evidence>
<sequence>MPHDPTHPSTALTPHTPLARVRLAAEQTPPAVLRAVPLEPQEIPPGVQYVTLPDGRVTLAYTHPTHAKPESAGSASQPVPAWAKTTALLAPTVGLGITGAGIGLHYAAPGLIAMAHALWATVALIAAGTLPLLLLRARRRATPHITHHTHVTANGLFGRASNTINH</sequence>
<name>A0A380MLW7_STRGR</name>
<organism evidence="2 3">
    <name type="scientific">Streptomyces griseus</name>
    <dbReference type="NCBI Taxonomy" id="1911"/>
    <lineage>
        <taxon>Bacteria</taxon>
        <taxon>Bacillati</taxon>
        <taxon>Actinomycetota</taxon>
        <taxon>Actinomycetes</taxon>
        <taxon>Kitasatosporales</taxon>
        <taxon>Streptomycetaceae</taxon>
        <taxon>Streptomyces</taxon>
    </lineage>
</organism>
<proteinExistence type="predicted"/>
<keyword evidence="1" id="KW-0812">Transmembrane</keyword>
<dbReference type="RefSeq" id="WP_115067723.1">
    <property type="nucleotide sequence ID" value="NZ_UHID01000001.1"/>
</dbReference>
<dbReference type="AlphaFoldDB" id="A0A380MLW7"/>
<keyword evidence="1" id="KW-1133">Transmembrane helix</keyword>
<feature type="transmembrane region" description="Helical" evidence="1">
    <location>
        <begin position="87"/>
        <end position="108"/>
    </location>
</feature>
<dbReference type="EMBL" id="UHID01000001">
    <property type="protein sequence ID" value="SUO93312.1"/>
    <property type="molecule type" value="Genomic_DNA"/>
</dbReference>